<keyword evidence="2" id="KW-1185">Reference proteome</keyword>
<name>A0A183P4T8_9TREM</name>
<dbReference type="AlphaFoldDB" id="A0A183P4T8"/>
<proteinExistence type="predicted"/>
<sequence length="434" mass="50973">MTIEEDKLRLELLAQDTEAKKSELELIKAEKRRELENSNSIVRELANQTAIKQRELNETQTSLNASLDEKERILQSVKTLRLERDNIRTALEQEQKISIFIYYEVLFSSHELLLKTMCHQLSVAELTALVTRQKREFEHLTEMSHLEESRILNLSSQQRDLINQLEKLQIQLNEEKEELREREVAKIRKNTEYENVRKDVVREQSELERIQKEKEQVELELTHLRQERDITKSQWDSFQSKIKDLENQKVQLHDSISEANLTLARIKAESESASNLLRQKNIECNAALADCDRMFKQTSDSRDELNIAQQRLQKANDLKQSIESSLNEQRRQRVLLSDELNHLEEAVHTGRLAKQLADESREASEEALKSAVNKLNKMQTEKKLLEETYRKRSSSANRMVRLRNTRQHLESVELELSQKSLKLNEVSEKLNTLQ</sequence>
<evidence type="ECO:0000313" key="2">
    <source>
        <dbReference type="Proteomes" id="UP000269396"/>
    </source>
</evidence>
<feature type="non-terminal residue" evidence="1">
    <location>
        <position position="434"/>
    </location>
</feature>
<dbReference type="Proteomes" id="UP000269396">
    <property type="component" value="Unassembled WGS sequence"/>
</dbReference>
<dbReference type="EMBL" id="UZAL01029657">
    <property type="protein sequence ID" value="VDP49538.1"/>
    <property type="molecule type" value="Genomic_DNA"/>
</dbReference>
<gene>
    <name evidence="1" type="ORF">SMTD_LOCUS9374</name>
</gene>
<dbReference type="STRING" id="31246.A0A183P4T8"/>
<accession>A0A183P4T8</accession>
<organism evidence="1 2">
    <name type="scientific">Schistosoma mattheei</name>
    <dbReference type="NCBI Taxonomy" id="31246"/>
    <lineage>
        <taxon>Eukaryota</taxon>
        <taxon>Metazoa</taxon>
        <taxon>Spiralia</taxon>
        <taxon>Lophotrochozoa</taxon>
        <taxon>Platyhelminthes</taxon>
        <taxon>Trematoda</taxon>
        <taxon>Digenea</taxon>
        <taxon>Strigeidida</taxon>
        <taxon>Schistosomatoidea</taxon>
        <taxon>Schistosomatidae</taxon>
        <taxon>Schistosoma</taxon>
    </lineage>
</organism>
<evidence type="ECO:0000313" key="1">
    <source>
        <dbReference type="EMBL" id="VDP49538.1"/>
    </source>
</evidence>
<protein>
    <submittedName>
        <fullName evidence="1">Uncharacterized protein</fullName>
    </submittedName>
</protein>
<reference evidence="1 2" key="1">
    <citation type="submission" date="2018-11" db="EMBL/GenBank/DDBJ databases">
        <authorList>
            <consortium name="Pathogen Informatics"/>
        </authorList>
    </citation>
    <scope>NUCLEOTIDE SEQUENCE [LARGE SCALE GENOMIC DNA]</scope>
    <source>
        <strain>Denwood</strain>
        <strain evidence="2">Zambia</strain>
    </source>
</reference>